<sequence length="147" mass="15578">MRNLAALLAGLVFGAGLVVSQMINPKKVLDFLDVAGGWDPSLGLVIASALAVTAIGYRLAWRASRPAFDERFQVPTSRTLDKRLMIGAVMFGIGWGLVGLCPGPALAGLSLAHPSVYVFVAAMTVGMALFEIAQIVRLAMKGSRTYK</sequence>
<dbReference type="RefSeq" id="WP_084393089.1">
    <property type="nucleotide sequence ID" value="NZ_BMKF01000002.1"/>
</dbReference>
<dbReference type="InterPro" id="IPR046513">
    <property type="entry name" value="DUF6691"/>
</dbReference>
<keyword evidence="1" id="KW-1133">Transmembrane helix</keyword>
<evidence type="ECO:0000313" key="2">
    <source>
        <dbReference type="EMBL" id="GGB67708.1"/>
    </source>
</evidence>
<protein>
    <recommendedName>
        <fullName evidence="4">YeeE/YedE family protein</fullName>
    </recommendedName>
</protein>
<evidence type="ECO:0000313" key="3">
    <source>
        <dbReference type="Proteomes" id="UP000628854"/>
    </source>
</evidence>
<name>A0ABQ1JJ79_9PROT</name>
<evidence type="ECO:0008006" key="4">
    <source>
        <dbReference type="Google" id="ProtNLM"/>
    </source>
</evidence>
<dbReference type="Proteomes" id="UP000628854">
    <property type="component" value="Unassembled WGS sequence"/>
</dbReference>
<reference evidence="3" key="1">
    <citation type="journal article" date="2019" name="Int. J. Syst. Evol. Microbiol.">
        <title>The Global Catalogue of Microorganisms (GCM) 10K type strain sequencing project: providing services to taxonomists for standard genome sequencing and annotation.</title>
        <authorList>
            <consortium name="The Broad Institute Genomics Platform"/>
            <consortium name="The Broad Institute Genome Sequencing Center for Infectious Disease"/>
            <person name="Wu L."/>
            <person name="Ma J."/>
        </authorList>
    </citation>
    <scope>NUCLEOTIDE SEQUENCE [LARGE SCALE GENOMIC DNA]</scope>
    <source>
        <strain evidence="3">CGMCC 1.15928</strain>
    </source>
</reference>
<dbReference type="EMBL" id="BMKF01000002">
    <property type="protein sequence ID" value="GGB67708.1"/>
    <property type="molecule type" value="Genomic_DNA"/>
</dbReference>
<feature type="transmembrane region" description="Helical" evidence="1">
    <location>
        <begin position="44"/>
        <end position="63"/>
    </location>
</feature>
<keyword evidence="1" id="KW-0472">Membrane</keyword>
<gene>
    <name evidence="2" type="ORF">GCM10011503_15510</name>
</gene>
<evidence type="ECO:0000256" key="1">
    <source>
        <dbReference type="SAM" id="Phobius"/>
    </source>
</evidence>
<accession>A0ABQ1JJ79</accession>
<comment type="caution">
    <text evidence="2">The sequence shown here is derived from an EMBL/GenBank/DDBJ whole genome shotgun (WGS) entry which is preliminary data.</text>
</comment>
<feature type="transmembrane region" description="Helical" evidence="1">
    <location>
        <begin position="117"/>
        <end position="140"/>
    </location>
</feature>
<keyword evidence="1" id="KW-0812">Transmembrane</keyword>
<dbReference type="Pfam" id="PF20398">
    <property type="entry name" value="DUF6691"/>
    <property type="match status" value="1"/>
</dbReference>
<proteinExistence type="predicted"/>
<keyword evidence="3" id="KW-1185">Reference proteome</keyword>
<organism evidence="2 3">
    <name type="scientific">Henriciella pelagia</name>
    <dbReference type="NCBI Taxonomy" id="1977912"/>
    <lineage>
        <taxon>Bacteria</taxon>
        <taxon>Pseudomonadati</taxon>
        <taxon>Pseudomonadota</taxon>
        <taxon>Alphaproteobacteria</taxon>
        <taxon>Hyphomonadales</taxon>
        <taxon>Hyphomonadaceae</taxon>
        <taxon>Henriciella</taxon>
    </lineage>
</organism>
<feature type="transmembrane region" description="Helical" evidence="1">
    <location>
        <begin position="84"/>
        <end position="105"/>
    </location>
</feature>